<keyword evidence="12 19" id="KW-0418">Kinase</keyword>
<keyword evidence="10" id="KW-0677">Repeat</keyword>
<protein>
    <recommendedName>
        <fullName evidence="3">Blue-light-activated histidine kinase</fullName>
        <ecNumber evidence="2">2.7.13.3</ecNumber>
    </recommendedName>
</protein>
<evidence type="ECO:0000313" key="19">
    <source>
        <dbReference type="EMBL" id="GJD49765.1"/>
    </source>
</evidence>
<dbReference type="Gene3D" id="3.30.450.20">
    <property type="entry name" value="PAS domain"/>
    <property type="match status" value="1"/>
</dbReference>
<dbReference type="Gene3D" id="3.30.565.10">
    <property type="entry name" value="Histidine kinase-like ATPase, C-terminal domain"/>
    <property type="match status" value="1"/>
</dbReference>
<proteinExistence type="predicted"/>
<keyword evidence="15" id="KW-0843">Virulence</keyword>
<evidence type="ECO:0000256" key="5">
    <source>
        <dbReference type="ARBA" id="ARBA00022553"/>
    </source>
</evidence>
<evidence type="ECO:0000256" key="16">
    <source>
        <dbReference type="ARBA" id="ARBA00023170"/>
    </source>
</evidence>
<reference evidence="19" key="1">
    <citation type="journal article" date="2021" name="Front. Microbiol.">
        <title>Comprehensive Comparative Genomics and Phenotyping of Methylobacterium Species.</title>
        <authorList>
            <person name="Alessa O."/>
            <person name="Ogura Y."/>
            <person name="Fujitani Y."/>
            <person name="Takami H."/>
            <person name="Hayashi T."/>
            <person name="Sahin N."/>
            <person name="Tani A."/>
        </authorList>
    </citation>
    <scope>NUCLEOTIDE SEQUENCE</scope>
    <source>
        <strain evidence="19">KCTC 52305</strain>
    </source>
</reference>
<evidence type="ECO:0000256" key="8">
    <source>
        <dbReference type="ARBA" id="ARBA00022643"/>
    </source>
</evidence>
<dbReference type="PROSITE" id="PS50112">
    <property type="entry name" value="PAS"/>
    <property type="match status" value="1"/>
</dbReference>
<evidence type="ECO:0000256" key="9">
    <source>
        <dbReference type="ARBA" id="ARBA00022679"/>
    </source>
</evidence>
<dbReference type="InterPro" id="IPR000700">
    <property type="entry name" value="PAS-assoc_C"/>
</dbReference>
<evidence type="ECO:0000256" key="14">
    <source>
        <dbReference type="ARBA" id="ARBA00022991"/>
    </source>
</evidence>
<dbReference type="Proteomes" id="UP001055167">
    <property type="component" value="Unassembled WGS sequence"/>
</dbReference>
<evidence type="ECO:0000256" key="1">
    <source>
        <dbReference type="ARBA" id="ARBA00000085"/>
    </source>
</evidence>
<evidence type="ECO:0000256" key="10">
    <source>
        <dbReference type="ARBA" id="ARBA00022737"/>
    </source>
</evidence>
<dbReference type="SUPFAM" id="SSF55785">
    <property type="entry name" value="PYP-like sensor domain (PAS domain)"/>
    <property type="match status" value="1"/>
</dbReference>
<name>A0ABQ4QYG3_9HYPH</name>
<comment type="catalytic activity">
    <reaction evidence="1">
        <text>ATP + protein L-histidine = ADP + protein N-phospho-L-histidine.</text>
        <dbReference type="EC" id="2.7.13.3"/>
    </reaction>
</comment>
<keyword evidence="8" id="KW-0288">FMN</keyword>
<organism evidence="19 20">
    <name type="scientific">Methylobacterium crusticola</name>
    <dbReference type="NCBI Taxonomy" id="1697972"/>
    <lineage>
        <taxon>Bacteria</taxon>
        <taxon>Pseudomonadati</taxon>
        <taxon>Pseudomonadota</taxon>
        <taxon>Alphaproteobacteria</taxon>
        <taxon>Hyphomicrobiales</taxon>
        <taxon>Methylobacteriaceae</taxon>
        <taxon>Methylobacterium</taxon>
    </lineage>
</organism>
<dbReference type="GO" id="GO:0016301">
    <property type="term" value="F:kinase activity"/>
    <property type="evidence" value="ECO:0007669"/>
    <property type="project" value="UniProtKB-KW"/>
</dbReference>
<keyword evidence="16" id="KW-0675">Receptor</keyword>
<keyword evidence="20" id="KW-1185">Reference proteome</keyword>
<dbReference type="Pfam" id="PF07536">
    <property type="entry name" value="HWE_HK"/>
    <property type="match status" value="1"/>
</dbReference>
<feature type="domain" description="PAC" evidence="18">
    <location>
        <begin position="91"/>
        <end position="143"/>
    </location>
</feature>
<dbReference type="InterPro" id="IPR001610">
    <property type="entry name" value="PAC"/>
</dbReference>
<evidence type="ECO:0000256" key="15">
    <source>
        <dbReference type="ARBA" id="ARBA00023026"/>
    </source>
</evidence>
<dbReference type="InterPro" id="IPR036890">
    <property type="entry name" value="HATPase_C_sf"/>
</dbReference>
<evidence type="ECO:0000256" key="12">
    <source>
        <dbReference type="ARBA" id="ARBA00022777"/>
    </source>
</evidence>
<reference evidence="19" key="2">
    <citation type="submission" date="2021-08" db="EMBL/GenBank/DDBJ databases">
        <authorList>
            <person name="Tani A."/>
            <person name="Ola A."/>
            <person name="Ogura Y."/>
            <person name="Katsura K."/>
            <person name="Hayashi T."/>
        </authorList>
    </citation>
    <scope>NUCLEOTIDE SEQUENCE</scope>
    <source>
        <strain evidence="19">KCTC 52305</strain>
    </source>
</reference>
<keyword evidence="7" id="KW-0285">Flavoprotein</keyword>
<evidence type="ECO:0000256" key="13">
    <source>
        <dbReference type="ARBA" id="ARBA00022840"/>
    </source>
</evidence>
<dbReference type="PROSITE" id="PS50113">
    <property type="entry name" value="PAC"/>
    <property type="match status" value="1"/>
</dbReference>
<keyword evidence="13" id="KW-0067">ATP-binding</keyword>
<dbReference type="SMART" id="SM00086">
    <property type="entry name" value="PAC"/>
    <property type="match status" value="1"/>
</dbReference>
<dbReference type="NCBIfam" id="TIGR00229">
    <property type="entry name" value="sensory_box"/>
    <property type="match status" value="1"/>
</dbReference>
<dbReference type="SMART" id="SM00911">
    <property type="entry name" value="HWE_HK"/>
    <property type="match status" value="1"/>
</dbReference>
<keyword evidence="14" id="KW-0157">Chromophore</keyword>
<evidence type="ECO:0000256" key="2">
    <source>
        <dbReference type="ARBA" id="ARBA00012438"/>
    </source>
</evidence>
<feature type="domain" description="PAS" evidence="17">
    <location>
        <begin position="35"/>
        <end position="88"/>
    </location>
</feature>
<keyword evidence="5" id="KW-0597">Phosphoprotein</keyword>
<comment type="caution">
    <text evidence="19">The sequence shown here is derived from an EMBL/GenBank/DDBJ whole genome shotgun (WGS) entry which is preliminary data.</text>
</comment>
<evidence type="ECO:0000256" key="4">
    <source>
        <dbReference type="ARBA" id="ARBA00022543"/>
    </source>
</evidence>
<sequence>MQKPDETEPTRPDLEVLFAAVEASGEAILITSAELDEPGPRIEYANPAFTRMAGYAASEILGRTPRLLQGPGTDRAVLDRMRRSLEAGEPFQGEAMNYRKDGSTYVVEWLITPVRDAQGRTVRWISAQRDVTERRAAEDRQSLLVRELHHRVKNTLATVQAVLNATVRSSPSVADFARAFSGRIASFARTHALITDDVAQSVSFEGLLRAELDPYDEHGRIRLAGPAVALPSGLAVPVGMALHELTTNALRHGALAEPDGRLEVAWQVEDGPTGRALRWDWSEHDGPPVAPPTRQGFGSRLLSKVLAAQAEAEVDVAFEADGLRVSVRLPLPAPGPLGPAATP</sequence>
<accession>A0ABQ4QYG3</accession>
<dbReference type="PANTHER" id="PTHR41523">
    <property type="entry name" value="TWO-COMPONENT SYSTEM SENSOR PROTEIN"/>
    <property type="match status" value="1"/>
</dbReference>
<dbReference type="EMBL" id="BPQH01000007">
    <property type="protein sequence ID" value="GJD49765.1"/>
    <property type="molecule type" value="Genomic_DNA"/>
</dbReference>
<evidence type="ECO:0000259" key="18">
    <source>
        <dbReference type="PROSITE" id="PS50113"/>
    </source>
</evidence>
<evidence type="ECO:0000256" key="7">
    <source>
        <dbReference type="ARBA" id="ARBA00022630"/>
    </source>
</evidence>
<dbReference type="CDD" id="cd00130">
    <property type="entry name" value="PAS"/>
    <property type="match status" value="1"/>
</dbReference>
<evidence type="ECO:0000259" key="17">
    <source>
        <dbReference type="PROSITE" id="PS50112"/>
    </source>
</evidence>
<dbReference type="PANTHER" id="PTHR41523:SF8">
    <property type="entry name" value="ETHYLENE RESPONSE SENSOR PROTEIN"/>
    <property type="match status" value="1"/>
</dbReference>
<dbReference type="InterPro" id="IPR000014">
    <property type="entry name" value="PAS"/>
</dbReference>
<evidence type="ECO:0000256" key="11">
    <source>
        <dbReference type="ARBA" id="ARBA00022741"/>
    </source>
</evidence>
<dbReference type="EC" id="2.7.13.3" evidence="2"/>
<keyword evidence="11" id="KW-0547">Nucleotide-binding</keyword>
<keyword evidence="4" id="KW-0600">Photoreceptor protein</keyword>
<evidence type="ECO:0000256" key="6">
    <source>
        <dbReference type="ARBA" id="ARBA00022606"/>
    </source>
</evidence>
<dbReference type="SMART" id="SM00091">
    <property type="entry name" value="PAS"/>
    <property type="match status" value="1"/>
</dbReference>
<evidence type="ECO:0000256" key="3">
    <source>
        <dbReference type="ARBA" id="ARBA00021740"/>
    </source>
</evidence>
<dbReference type="InterPro" id="IPR035965">
    <property type="entry name" value="PAS-like_dom_sf"/>
</dbReference>
<keyword evidence="6" id="KW-0716">Sensory transduction</keyword>
<keyword evidence="9" id="KW-0808">Transferase</keyword>
<dbReference type="InterPro" id="IPR011102">
    <property type="entry name" value="Sig_transdc_His_kinase_HWE"/>
</dbReference>
<evidence type="ECO:0000313" key="20">
    <source>
        <dbReference type="Proteomes" id="UP001055167"/>
    </source>
</evidence>
<dbReference type="RefSeq" id="WP_128561772.1">
    <property type="nucleotide sequence ID" value="NZ_BPQH01000007.1"/>
</dbReference>
<dbReference type="Pfam" id="PF13426">
    <property type="entry name" value="PAS_9"/>
    <property type="match status" value="1"/>
</dbReference>
<gene>
    <name evidence="19" type="primary">lov_2</name>
    <name evidence="19" type="ORF">OPKNFCMD_2498</name>
</gene>